<reference evidence="3" key="2">
    <citation type="submission" date="2020-08" db="EMBL/GenBank/DDBJ databases">
        <title>The Agave Microbiome: Exploring the role of microbial communities in plant adaptations to desert environments.</title>
        <authorList>
            <person name="Partida-Martinez L.P."/>
        </authorList>
    </citation>
    <scope>NUCLEOTIDE SEQUENCE [LARGE SCALE GENOMIC DNA]</scope>
    <source>
        <strain evidence="3">AT2.8</strain>
    </source>
</reference>
<protein>
    <submittedName>
        <fullName evidence="2">Exporter of polyketide antibiotics</fullName>
    </submittedName>
</protein>
<keyword evidence="1" id="KW-0812">Transmembrane</keyword>
<dbReference type="EMBL" id="JACCBX010000008">
    <property type="protein sequence ID" value="NYE07255.1"/>
    <property type="molecule type" value="Genomic_DNA"/>
</dbReference>
<accession>A0A852TGN1</accession>
<dbReference type="Proteomes" id="UP000548423">
    <property type="component" value="Unassembled WGS sequence"/>
</dbReference>
<organism evidence="2 3">
    <name type="scientific">Neobacillus niacini</name>
    <dbReference type="NCBI Taxonomy" id="86668"/>
    <lineage>
        <taxon>Bacteria</taxon>
        <taxon>Bacillati</taxon>
        <taxon>Bacillota</taxon>
        <taxon>Bacilli</taxon>
        <taxon>Bacillales</taxon>
        <taxon>Bacillaceae</taxon>
        <taxon>Neobacillus</taxon>
    </lineage>
</organism>
<evidence type="ECO:0000313" key="3">
    <source>
        <dbReference type="Proteomes" id="UP000548423"/>
    </source>
</evidence>
<evidence type="ECO:0000313" key="2">
    <source>
        <dbReference type="EMBL" id="NYE07255.1"/>
    </source>
</evidence>
<gene>
    <name evidence="2" type="ORF">F4694_004040</name>
</gene>
<dbReference type="RefSeq" id="WP_179600951.1">
    <property type="nucleotide sequence ID" value="NZ_JAUSZQ010000001.1"/>
</dbReference>
<keyword evidence="1" id="KW-0472">Membrane</keyword>
<keyword evidence="1" id="KW-1133">Transmembrane helix</keyword>
<feature type="transmembrane region" description="Helical" evidence="1">
    <location>
        <begin position="12"/>
        <end position="33"/>
    </location>
</feature>
<dbReference type="Pfam" id="PF10942">
    <property type="entry name" value="DUF2619"/>
    <property type="match status" value="1"/>
</dbReference>
<reference evidence="3" key="1">
    <citation type="submission" date="2020-07" db="EMBL/GenBank/DDBJ databases">
        <authorList>
            <person name="Partida-Martinez L."/>
            <person name="Huntemann M."/>
            <person name="Clum A."/>
            <person name="Wang J."/>
            <person name="Palaniappan K."/>
            <person name="Ritter S."/>
            <person name="Chen I.-M."/>
            <person name="Stamatis D."/>
            <person name="Reddy T."/>
            <person name="O'Malley R."/>
            <person name="Daum C."/>
            <person name="Shapiro N."/>
            <person name="Ivanova N."/>
            <person name="Kyrpides N."/>
            <person name="Woyke T."/>
        </authorList>
    </citation>
    <scope>NUCLEOTIDE SEQUENCE [LARGE SCALE GENOMIC DNA]</scope>
    <source>
        <strain evidence="3">AT2.8</strain>
    </source>
</reference>
<feature type="transmembrane region" description="Helical" evidence="1">
    <location>
        <begin position="45"/>
        <end position="65"/>
    </location>
</feature>
<dbReference type="InterPro" id="IPR020390">
    <property type="entry name" value="Uncharacterised_YqhV"/>
</dbReference>
<dbReference type="AlphaFoldDB" id="A0A852TGN1"/>
<proteinExistence type="predicted"/>
<feature type="transmembrane region" description="Helical" evidence="1">
    <location>
        <begin position="71"/>
        <end position="88"/>
    </location>
</feature>
<sequence length="91" mass="9843">MFIIIEKVVLGMAFLRLISGSIEIFAAILMIKFNTVEKALMVNSSLALIGPVILVLTTSIGLIGLVEKISIMKFVWIALGVSFIFIGVKSS</sequence>
<evidence type="ECO:0000256" key="1">
    <source>
        <dbReference type="SAM" id="Phobius"/>
    </source>
</evidence>
<comment type="caution">
    <text evidence="2">The sequence shown here is derived from an EMBL/GenBank/DDBJ whole genome shotgun (WGS) entry which is preliminary data.</text>
</comment>
<name>A0A852TGN1_9BACI</name>